<reference evidence="11" key="1">
    <citation type="submission" date="2020-06" db="EMBL/GenBank/DDBJ databases">
        <authorList>
            <person name="Li T."/>
            <person name="Hu X."/>
            <person name="Zhang T."/>
            <person name="Song X."/>
            <person name="Zhang H."/>
            <person name="Dai N."/>
            <person name="Sheng W."/>
            <person name="Hou X."/>
            <person name="Wei L."/>
        </authorList>
    </citation>
    <scope>NUCLEOTIDE SEQUENCE</scope>
    <source>
        <strain evidence="11">KEN1</strain>
        <tissue evidence="11">Leaf</tissue>
    </source>
</reference>
<evidence type="ECO:0000256" key="6">
    <source>
        <dbReference type="ARBA" id="ARBA00022989"/>
    </source>
</evidence>
<dbReference type="GO" id="GO:0016020">
    <property type="term" value="C:membrane"/>
    <property type="evidence" value="ECO:0007669"/>
    <property type="project" value="UniProtKB-SubCell"/>
</dbReference>
<reference evidence="11" key="2">
    <citation type="journal article" date="2024" name="Plant">
        <title>Genomic evolution and insights into agronomic trait innovations of Sesamum species.</title>
        <authorList>
            <person name="Miao H."/>
            <person name="Wang L."/>
            <person name="Qu L."/>
            <person name="Liu H."/>
            <person name="Sun Y."/>
            <person name="Le M."/>
            <person name="Wang Q."/>
            <person name="Wei S."/>
            <person name="Zheng Y."/>
            <person name="Lin W."/>
            <person name="Duan Y."/>
            <person name="Cao H."/>
            <person name="Xiong S."/>
            <person name="Wang X."/>
            <person name="Wei L."/>
            <person name="Li C."/>
            <person name="Ma Q."/>
            <person name="Ju M."/>
            <person name="Zhao R."/>
            <person name="Li G."/>
            <person name="Mu C."/>
            <person name="Tian Q."/>
            <person name="Mei H."/>
            <person name="Zhang T."/>
            <person name="Gao T."/>
            <person name="Zhang H."/>
        </authorList>
    </citation>
    <scope>NUCLEOTIDE SEQUENCE</scope>
    <source>
        <strain evidence="11">KEN1</strain>
    </source>
</reference>
<dbReference type="EMBL" id="JACGWN010000004">
    <property type="protein sequence ID" value="KAL0452761.1"/>
    <property type="molecule type" value="Genomic_DNA"/>
</dbReference>
<keyword evidence="6 10" id="KW-1133">Transmembrane helix</keyword>
<feature type="transmembrane region" description="Helical" evidence="10">
    <location>
        <begin position="63"/>
        <end position="84"/>
    </location>
</feature>
<evidence type="ECO:0000256" key="1">
    <source>
        <dbReference type="ARBA" id="ARBA00004141"/>
    </source>
</evidence>
<evidence type="ECO:0000313" key="11">
    <source>
        <dbReference type="EMBL" id="KAL0452761.1"/>
    </source>
</evidence>
<dbReference type="PROSITE" id="PS50920">
    <property type="entry name" value="SOLCAR"/>
    <property type="match status" value="1"/>
</dbReference>
<name>A0AAW2XIS7_9LAMI</name>
<comment type="similarity">
    <text evidence="2 9">Belongs to the mitochondrial carrier (TC 2.A.29) family.</text>
</comment>
<keyword evidence="7 8" id="KW-0472">Membrane</keyword>
<evidence type="ECO:0000256" key="5">
    <source>
        <dbReference type="ARBA" id="ARBA00022737"/>
    </source>
</evidence>
<keyword evidence="4 8" id="KW-0812">Transmembrane</keyword>
<evidence type="ECO:0000256" key="2">
    <source>
        <dbReference type="ARBA" id="ARBA00006375"/>
    </source>
</evidence>
<dbReference type="Pfam" id="PF00153">
    <property type="entry name" value="Mito_carr"/>
    <property type="match status" value="1"/>
</dbReference>
<dbReference type="InterPro" id="IPR018108">
    <property type="entry name" value="MCP_transmembrane"/>
</dbReference>
<dbReference type="InterPro" id="IPR044712">
    <property type="entry name" value="SLC25A32-like"/>
</dbReference>
<dbReference type="GO" id="GO:0006862">
    <property type="term" value="P:nucleotide transport"/>
    <property type="evidence" value="ECO:0007669"/>
    <property type="project" value="InterPro"/>
</dbReference>
<protein>
    <submittedName>
        <fullName evidence="11">Peroxisomal nicotinamide adenine dinucleotide carrier</fullName>
    </submittedName>
</protein>
<evidence type="ECO:0000256" key="7">
    <source>
        <dbReference type="ARBA" id="ARBA00023136"/>
    </source>
</evidence>
<dbReference type="InterPro" id="IPR023395">
    <property type="entry name" value="MCP_dom_sf"/>
</dbReference>
<sequence>MSDALINGLAGAGGGIIAQLITYPLQTVNTQQRTERDTKKEKRKLSTLEQMSQVVKQEGWGQLYGGLGLSLVGTVASQGVYYYFYQTFRNKAEATALERKKKGIGDGSVGMLSWPLLRLYLRNMLLHPVLVMHH</sequence>
<gene>
    <name evidence="11" type="ORF">Slati_1254200</name>
</gene>
<keyword evidence="5" id="KW-0677">Repeat</keyword>
<dbReference type="AlphaFoldDB" id="A0AAW2XIS7"/>
<evidence type="ECO:0000256" key="3">
    <source>
        <dbReference type="ARBA" id="ARBA00022448"/>
    </source>
</evidence>
<proteinExistence type="inferred from homology"/>
<dbReference type="SUPFAM" id="SSF103506">
    <property type="entry name" value="Mitochondrial carrier"/>
    <property type="match status" value="1"/>
</dbReference>
<comment type="subcellular location">
    <subcellularLocation>
        <location evidence="1">Membrane</location>
        <topology evidence="1">Multi-pass membrane protein</topology>
    </subcellularLocation>
</comment>
<evidence type="ECO:0000256" key="8">
    <source>
        <dbReference type="PROSITE-ProRule" id="PRU00282"/>
    </source>
</evidence>
<dbReference type="GO" id="GO:0055085">
    <property type="term" value="P:transmembrane transport"/>
    <property type="evidence" value="ECO:0007669"/>
    <property type="project" value="InterPro"/>
</dbReference>
<dbReference type="PANTHER" id="PTHR45683">
    <property type="entry name" value="MITOCHONDRIAL NICOTINAMIDE ADENINE DINUCLEOTIDE TRANSPORTER 1-RELATED-RELATED"/>
    <property type="match status" value="1"/>
</dbReference>
<evidence type="ECO:0000256" key="10">
    <source>
        <dbReference type="SAM" id="Phobius"/>
    </source>
</evidence>
<keyword evidence="3 9" id="KW-0813">Transport</keyword>
<dbReference type="Gene3D" id="1.50.40.10">
    <property type="entry name" value="Mitochondrial carrier domain"/>
    <property type="match status" value="1"/>
</dbReference>
<accession>A0AAW2XIS7</accession>
<evidence type="ECO:0000256" key="9">
    <source>
        <dbReference type="RuleBase" id="RU000488"/>
    </source>
</evidence>
<comment type="caution">
    <text evidence="11">The sequence shown here is derived from an EMBL/GenBank/DDBJ whole genome shotgun (WGS) entry which is preliminary data.</text>
</comment>
<feature type="repeat" description="Solcar" evidence="8">
    <location>
        <begin position="2"/>
        <end position="91"/>
    </location>
</feature>
<organism evidence="11">
    <name type="scientific">Sesamum latifolium</name>
    <dbReference type="NCBI Taxonomy" id="2727402"/>
    <lineage>
        <taxon>Eukaryota</taxon>
        <taxon>Viridiplantae</taxon>
        <taxon>Streptophyta</taxon>
        <taxon>Embryophyta</taxon>
        <taxon>Tracheophyta</taxon>
        <taxon>Spermatophyta</taxon>
        <taxon>Magnoliopsida</taxon>
        <taxon>eudicotyledons</taxon>
        <taxon>Gunneridae</taxon>
        <taxon>Pentapetalae</taxon>
        <taxon>asterids</taxon>
        <taxon>lamiids</taxon>
        <taxon>Lamiales</taxon>
        <taxon>Pedaliaceae</taxon>
        <taxon>Sesamum</taxon>
    </lineage>
</organism>
<evidence type="ECO:0000256" key="4">
    <source>
        <dbReference type="ARBA" id="ARBA00022692"/>
    </source>
</evidence>